<keyword evidence="2" id="KW-1185">Reference proteome</keyword>
<evidence type="ECO:0000313" key="2">
    <source>
        <dbReference type="Proteomes" id="UP000203815"/>
    </source>
</evidence>
<dbReference type="EMBL" id="KX636165">
    <property type="protein sequence ID" value="AON96698.1"/>
    <property type="molecule type" value="Genomic_DNA"/>
</dbReference>
<gene>
    <name evidence="1" type="ORF">SEA_GENGAR_43</name>
</gene>
<protein>
    <submittedName>
        <fullName evidence="1">Uncharacterized protein</fullName>
    </submittedName>
</protein>
<dbReference type="Proteomes" id="UP000203815">
    <property type="component" value="Segment"/>
</dbReference>
<reference evidence="1 2" key="1">
    <citation type="submission" date="2016-07" db="EMBL/GenBank/DDBJ databases">
        <authorList>
            <person name="Ahrens W.T."/>
            <person name="Alaniz S.M."/>
            <person name="Alfonso A.J."/>
            <person name="Andrade A.E."/>
            <person name="Blake C.D."/>
            <person name="Denney K.A."/>
            <person name="Edwards N.C."/>
            <person name="Flores L.M."/>
            <person name="Frontera C.D."/>
            <person name="Frontera J.K."/>
            <person name="Goins A.N."/>
            <person name="Harris C.E."/>
            <person name="Hinojosa K.L."/>
            <person name="Long R.M."/>
            <person name="Lopez J.C."/>
            <person name="Miller C.B."/>
            <person name="Mojica J.C."/>
            <person name="Morales C.A."/>
            <person name="Pena M.C."/>
            <person name="Quezada B.E."/>
            <person name="Rincon P.M."/>
            <person name="Robertson S."/>
            <person name="Soto A.J."/>
            <person name="Vasquez A.D."/>
            <person name="Villegas D.K."/>
            <person name="Vulgamore J.L."/>
            <person name="Robertson M."/>
            <person name="Hatherill J.R."/>
            <person name="Dovalina S.A."/>
            <person name="Zhang D."/>
            <person name="Delesalle V.A."/>
            <person name="Garlena R.A."/>
            <person name="Russell D.A."/>
            <person name="Pope W.H."/>
            <person name="Jacobs-Sera D."/>
            <person name="Hendrix R.W."/>
            <person name="Hatfull G.F."/>
        </authorList>
    </citation>
    <scope>NUCLEOTIDE SEQUENCE [LARGE SCALE GENOMIC DNA]</scope>
</reference>
<dbReference type="RefSeq" id="YP_009282288.1">
    <property type="nucleotide sequence ID" value="NC_031035.1"/>
</dbReference>
<sequence length="64" mass="7134">MIVLGQQHRQTLTYSQVIAERDAGRRIIAEQSDLIRRLTELNDRLAAAGGSDTLHAEPDMDRCG</sequence>
<accession>A0A1C9EGS3</accession>
<dbReference type="KEGG" id="vg:29060938"/>
<name>A0A1C9EGS3_9CAUD</name>
<organism evidence="1 2">
    <name type="scientific">Mycobacterium phage Gengar</name>
    <dbReference type="NCBI Taxonomy" id="1891963"/>
    <lineage>
        <taxon>Viruses</taxon>
        <taxon>Duplodnaviria</taxon>
        <taxon>Heunggongvirae</taxon>
        <taxon>Uroviricota</taxon>
        <taxon>Caudoviricetes</taxon>
        <taxon>Weiservirinae</taxon>
        <taxon>Kratiovirus</taxon>
        <taxon>Kratiovirus gengar</taxon>
    </lineage>
</organism>
<proteinExistence type="predicted"/>
<evidence type="ECO:0000313" key="1">
    <source>
        <dbReference type="EMBL" id="AON96698.1"/>
    </source>
</evidence>
<dbReference type="OrthoDB" id="39316at10239"/>
<dbReference type="GeneID" id="29060938"/>